<dbReference type="OrthoDB" id="8051079at2759"/>
<keyword evidence="2" id="KW-1185">Reference proteome</keyword>
<gene>
    <name evidence="1" type="ORF">ILUMI_11557</name>
</gene>
<accession>A0A8K0D174</accession>
<evidence type="ECO:0000313" key="1">
    <source>
        <dbReference type="EMBL" id="KAF2894618.1"/>
    </source>
</evidence>
<comment type="caution">
    <text evidence="1">The sequence shown here is derived from an EMBL/GenBank/DDBJ whole genome shotgun (WGS) entry which is preliminary data.</text>
</comment>
<dbReference type="Proteomes" id="UP000801492">
    <property type="component" value="Unassembled WGS sequence"/>
</dbReference>
<organism evidence="1 2">
    <name type="scientific">Ignelater luminosus</name>
    <name type="common">Cucubano</name>
    <name type="synonym">Pyrophorus luminosus</name>
    <dbReference type="NCBI Taxonomy" id="2038154"/>
    <lineage>
        <taxon>Eukaryota</taxon>
        <taxon>Metazoa</taxon>
        <taxon>Ecdysozoa</taxon>
        <taxon>Arthropoda</taxon>
        <taxon>Hexapoda</taxon>
        <taxon>Insecta</taxon>
        <taxon>Pterygota</taxon>
        <taxon>Neoptera</taxon>
        <taxon>Endopterygota</taxon>
        <taxon>Coleoptera</taxon>
        <taxon>Polyphaga</taxon>
        <taxon>Elateriformia</taxon>
        <taxon>Elateroidea</taxon>
        <taxon>Elateridae</taxon>
        <taxon>Agrypninae</taxon>
        <taxon>Pyrophorini</taxon>
        <taxon>Ignelater</taxon>
    </lineage>
</organism>
<sequence length="153" mass="17891">MELSFCKENLWDDRPRDNEKEWEARATIGLLVKDDQLHHIRNAIKNITGEFRTLLLDEEGNLEHIQQMEDIVYILKIMETECYKLHELGLELRATVGTLHSEGYSTGRIVEKLKKFKKGIFCILNHKAETGLLANKERTEQLIARMPHTRYGN</sequence>
<proteinExistence type="predicted"/>
<dbReference type="EMBL" id="VTPC01006831">
    <property type="protein sequence ID" value="KAF2894618.1"/>
    <property type="molecule type" value="Genomic_DNA"/>
</dbReference>
<protein>
    <submittedName>
        <fullName evidence="1">Uncharacterized protein</fullName>
    </submittedName>
</protein>
<dbReference type="AlphaFoldDB" id="A0A8K0D174"/>
<evidence type="ECO:0000313" key="2">
    <source>
        <dbReference type="Proteomes" id="UP000801492"/>
    </source>
</evidence>
<name>A0A8K0D174_IGNLU</name>
<reference evidence="1" key="1">
    <citation type="submission" date="2019-08" db="EMBL/GenBank/DDBJ databases">
        <title>The genome of the North American firefly Photinus pyralis.</title>
        <authorList>
            <consortium name="Photinus pyralis genome working group"/>
            <person name="Fallon T.R."/>
            <person name="Sander Lower S.E."/>
            <person name="Weng J.-K."/>
        </authorList>
    </citation>
    <scope>NUCLEOTIDE SEQUENCE</scope>
    <source>
        <strain evidence="1">TRF0915ILg1</strain>
        <tissue evidence="1">Whole body</tissue>
    </source>
</reference>